<dbReference type="InterPro" id="IPR003593">
    <property type="entry name" value="AAA+_ATPase"/>
</dbReference>
<gene>
    <name evidence="4" type="ORF">COF81_31975</name>
</gene>
<keyword evidence="1" id="KW-0547">Nucleotide-binding</keyword>
<dbReference type="Pfam" id="PF00005">
    <property type="entry name" value="ABC_tran"/>
    <property type="match status" value="1"/>
</dbReference>
<dbReference type="GO" id="GO:0005524">
    <property type="term" value="F:ATP binding"/>
    <property type="evidence" value="ECO:0007669"/>
    <property type="project" value="UniProtKB-KW"/>
</dbReference>
<comment type="caution">
    <text evidence="4">The sequence shown here is derived from an EMBL/GenBank/DDBJ whole genome shotgun (WGS) entry which is preliminary data.</text>
</comment>
<name>A0ABD6SU67_9BACI</name>
<feature type="non-terminal residue" evidence="4">
    <location>
        <position position="251"/>
    </location>
</feature>
<feature type="domain" description="ABC transporter" evidence="3">
    <location>
        <begin position="2"/>
        <end position="250"/>
    </location>
</feature>
<evidence type="ECO:0000256" key="2">
    <source>
        <dbReference type="ARBA" id="ARBA00022840"/>
    </source>
</evidence>
<reference evidence="4 5" key="1">
    <citation type="submission" date="2017-09" db="EMBL/GenBank/DDBJ databases">
        <title>Large-scale bioinformatics analysis of Bacillus genomes uncovers conserved roles of natural products in bacterial physiology.</title>
        <authorList>
            <consortium name="Agbiome Team Llc"/>
            <person name="Bleich R.M."/>
            <person name="Grubbs K.J."/>
            <person name="Santa Maria K.C."/>
            <person name="Allen S.E."/>
            <person name="Farag S."/>
            <person name="Shank E.A."/>
            <person name="Bowers A."/>
        </authorList>
    </citation>
    <scope>NUCLEOTIDE SEQUENCE [LARGE SCALE GENOMIC DNA]</scope>
    <source>
        <strain evidence="4 5">AFS037265</strain>
    </source>
</reference>
<proteinExistence type="predicted"/>
<dbReference type="Proteomes" id="UP000221918">
    <property type="component" value="Unassembled WGS sequence"/>
</dbReference>
<evidence type="ECO:0000313" key="5">
    <source>
        <dbReference type="Proteomes" id="UP000221918"/>
    </source>
</evidence>
<dbReference type="SUPFAM" id="SSF52540">
    <property type="entry name" value="P-loop containing nucleoside triphosphate hydrolases"/>
    <property type="match status" value="1"/>
</dbReference>
<dbReference type="Gene3D" id="3.40.50.300">
    <property type="entry name" value="P-loop containing nucleotide triphosphate hydrolases"/>
    <property type="match status" value="1"/>
</dbReference>
<evidence type="ECO:0000259" key="3">
    <source>
        <dbReference type="PROSITE" id="PS50893"/>
    </source>
</evidence>
<dbReference type="CDD" id="cd03221">
    <property type="entry name" value="ABCF_EF-3"/>
    <property type="match status" value="1"/>
</dbReference>
<dbReference type="GO" id="GO:0016887">
    <property type="term" value="F:ATP hydrolysis activity"/>
    <property type="evidence" value="ECO:0007669"/>
    <property type="project" value="UniProtKB-ARBA"/>
</dbReference>
<keyword evidence="2 4" id="KW-0067">ATP-binding</keyword>
<accession>A0ABD6SU67</accession>
<dbReference type="EMBL" id="NUTL01000364">
    <property type="protein sequence ID" value="PHE81786.1"/>
    <property type="molecule type" value="Genomic_DNA"/>
</dbReference>
<dbReference type="PANTHER" id="PTHR42855">
    <property type="entry name" value="ABC TRANSPORTER ATP-BINDING SUBUNIT"/>
    <property type="match status" value="1"/>
</dbReference>
<evidence type="ECO:0000256" key="1">
    <source>
        <dbReference type="ARBA" id="ARBA00022741"/>
    </source>
</evidence>
<dbReference type="PANTHER" id="PTHR42855:SF2">
    <property type="entry name" value="DRUG RESISTANCE ABC TRANSPORTER,ATP-BINDING PROTEIN"/>
    <property type="match status" value="1"/>
</dbReference>
<dbReference type="SMART" id="SM00382">
    <property type="entry name" value="AAA"/>
    <property type="match status" value="1"/>
</dbReference>
<protein>
    <submittedName>
        <fullName evidence="4">ABC transporter ATP-binding protein</fullName>
    </submittedName>
</protein>
<dbReference type="FunFam" id="3.40.50.300:FF:000011">
    <property type="entry name" value="Putative ABC transporter ATP-binding component"/>
    <property type="match status" value="1"/>
</dbReference>
<dbReference type="InterPro" id="IPR027417">
    <property type="entry name" value="P-loop_NTPase"/>
</dbReference>
<dbReference type="RefSeq" id="WP_141557083.1">
    <property type="nucleotide sequence ID" value="NZ_NUTL01000364.1"/>
</dbReference>
<dbReference type="AlphaFoldDB" id="A0ABD6SU67"/>
<evidence type="ECO:0000313" key="4">
    <source>
        <dbReference type="EMBL" id="PHE81786.1"/>
    </source>
</evidence>
<dbReference type="InterPro" id="IPR051309">
    <property type="entry name" value="ABCF_ATPase"/>
</dbReference>
<dbReference type="InterPro" id="IPR003439">
    <property type="entry name" value="ABC_transporter-like_ATP-bd"/>
</dbReference>
<sequence>MITVSNVGLRFADRKLFDDVNIKFTPGNCYGLIGANGAGKSTFLKILSGEIDPSTGDVNITPGERLAVLKQNHFEYEEFPVLETVIMGHTRLYKVMQEKNAIYMKEDFSDEDGMRAAELEGEFAELNGWEAESEAAILLKGLGIGEDVHDKKLSELTGAEKVKVLLAQALFGQPDILLLDEPTNHLDLKAIQWLENFLMNFENTVIVVSHDRHFLNKVCTHMADLDFGKIQLYVGNYDFWYESSQLALKLT</sequence>
<dbReference type="PROSITE" id="PS50893">
    <property type="entry name" value="ABC_TRANSPORTER_2"/>
    <property type="match status" value="1"/>
</dbReference>
<organism evidence="4 5">
    <name type="scientific">Bacillus pseudomycoides</name>
    <dbReference type="NCBI Taxonomy" id="64104"/>
    <lineage>
        <taxon>Bacteria</taxon>
        <taxon>Bacillati</taxon>
        <taxon>Bacillota</taxon>
        <taxon>Bacilli</taxon>
        <taxon>Bacillales</taxon>
        <taxon>Bacillaceae</taxon>
        <taxon>Bacillus</taxon>
        <taxon>Bacillus cereus group</taxon>
    </lineage>
</organism>